<dbReference type="Proteomes" id="UP001159427">
    <property type="component" value="Unassembled WGS sequence"/>
</dbReference>
<keyword evidence="3 5" id="KW-1133">Transmembrane helix</keyword>
<dbReference type="PANTHER" id="PTHR45902:SF4">
    <property type="entry name" value="G-PROTEIN COUPLED RECEPTORS FAMILY 2 PROFILE 2 DOMAIN-CONTAINING PROTEIN"/>
    <property type="match status" value="1"/>
</dbReference>
<dbReference type="PRINTS" id="PR00249">
    <property type="entry name" value="GPCRSECRETIN"/>
</dbReference>
<evidence type="ECO:0000259" key="6">
    <source>
        <dbReference type="PROSITE" id="PS50261"/>
    </source>
</evidence>
<comment type="caution">
    <text evidence="7">The sequence shown here is derived from an EMBL/GenBank/DDBJ whole genome shotgun (WGS) entry which is preliminary data.</text>
</comment>
<protein>
    <recommendedName>
        <fullName evidence="6">G-protein coupled receptors family 2 profile 2 domain-containing protein</fullName>
    </recommendedName>
</protein>
<accession>A0ABN8PGR0</accession>
<dbReference type="InterPro" id="IPR017981">
    <property type="entry name" value="GPCR_2-like_7TM"/>
</dbReference>
<evidence type="ECO:0000256" key="3">
    <source>
        <dbReference type="ARBA" id="ARBA00022989"/>
    </source>
</evidence>
<evidence type="ECO:0000256" key="1">
    <source>
        <dbReference type="ARBA" id="ARBA00004141"/>
    </source>
</evidence>
<name>A0ABN8PGR0_9CNID</name>
<dbReference type="EMBL" id="CALNXI010000846">
    <property type="protein sequence ID" value="CAH3143035.1"/>
    <property type="molecule type" value="Genomic_DNA"/>
</dbReference>
<keyword evidence="2 5" id="KW-0812">Transmembrane</keyword>
<evidence type="ECO:0000313" key="8">
    <source>
        <dbReference type="Proteomes" id="UP001159427"/>
    </source>
</evidence>
<dbReference type="InterPro" id="IPR000832">
    <property type="entry name" value="GPCR_2_secretin-like"/>
</dbReference>
<feature type="transmembrane region" description="Helical" evidence="5">
    <location>
        <begin position="494"/>
        <end position="515"/>
    </location>
</feature>
<comment type="subcellular location">
    <subcellularLocation>
        <location evidence="1">Membrane</location>
        <topology evidence="1">Multi-pass membrane protein</topology>
    </subcellularLocation>
</comment>
<feature type="domain" description="G-protein coupled receptors family 2 profile 2" evidence="6">
    <location>
        <begin position="292"/>
        <end position="541"/>
    </location>
</feature>
<dbReference type="PROSITE" id="PS50261">
    <property type="entry name" value="G_PROTEIN_RECEP_F2_4"/>
    <property type="match status" value="1"/>
</dbReference>
<dbReference type="SUPFAM" id="SSF81321">
    <property type="entry name" value="Family A G protein-coupled receptor-like"/>
    <property type="match status" value="1"/>
</dbReference>
<organism evidence="7 8">
    <name type="scientific">Porites evermanni</name>
    <dbReference type="NCBI Taxonomy" id="104178"/>
    <lineage>
        <taxon>Eukaryota</taxon>
        <taxon>Metazoa</taxon>
        <taxon>Cnidaria</taxon>
        <taxon>Anthozoa</taxon>
        <taxon>Hexacorallia</taxon>
        <taxon>Scleractinia</taxon>
        <taxon>Fungiina</taxon>
        <taxon>Poritidae</taxon>
        <taxon>Porites</taxon>
    </lineage>
</organism>
<keyword evidence="4 5" id="KW-0472">Membrane</keyword>
<evidence type="ECO:0000256" key="2">
    <source>
        <dbReference type="ARBA" id="ARBA00022692"/>
    </source>
</evidence>
<evidence type="ECO:0000256" key="4">
    <source>
        <dbReference type="ARBA" id="ARBA00023136"/>
    </source>
</evidence>
<dbReference type="InterPro" id="IPR053231">
    <property type="entry name" value="GPCR_LN-TM7"/>
</dbReference>
<sequence length="541" mass="60097">SCRRRPSHDNRTILGYVMVASCPSSWQNSSISLKCMSNNHFTDPSTALPVFDPTENVTYANIYCAICHEKTKDLHHWSLKIHKNLRVDVSVQDVALSNALWEALPGGDIIANKCIVTPEEAFKGPDTKNKRLCREYANSIGNEEEEENGNYKNPHCAMLSNENILVNSTVVCHRDGRLPSRMSSMIFIFSRKARFNLGFRDSAVRLEVSCANNEIYDPFKGRCLSVVSDVTHKNTSQQSVYVIPHQKVYNNDSFIAINKTLILCSNFSRNYTKIVRKPGNDQNATKEQSLTLIVITYVGFSLSIISLIFLLVTYFLFGELRTYPGKAVIHLSCAMIVMQSVYFASDPDVVSSIACAVLGGLLHYSILAVFLWMGAIAHNTQKTLSKPNANPTNPLVIAQQKRWYIGYSVICWGLPIVAVGVCMALQLTDTGNVGYDVNKDGCQLSLPARIYAIAIPVSSLLLFNIVALIRTAFAIKQHGQGNAAAVTQRNLPIIVLKLTVVTGITWLLGFALAFYPTPYLEYPYVVINSYQGQFVIKGVCH</sequence>
<keyword evidence="8" id="KW-1185">Reference proteome</keyword>
<dbReference type="Gene3D" id="1.20.1070.10">
    <property type="entry name" value="Rhodopsin 7-helix transmembrane proteins"/>
    <property type="match status" value="1"/>
</dbReference>
<feature type="transmembrane region" description="Helical" evidence="5">
    <location>
        <begin position="448"/>
        <end position="473"/>
    </location>
</feature>
<reference evidence="7 8" key="1">
    <citation type="submission" date="2022-05" db="EMBL/GenBank/DDBJ databases">
        <authorList>
            <consortium name="Genoscope - CEA"/>
            <person name="William W."/>
        </authorList>
    </citation>
    <scope>NUCLEOTIDE SEQUENCE [LARGE SCALE GENOMIC DNA]</scope>
</reference>
<feature type="transmembrane region" description="Helical" evidence="5">
    <location>
        <begin position="290"/>
        <end position="316"/>
    </location>
</feature>
<gene>
    <name evidence="7" type="ORF">PEVE_00042690</name>
</gene>
<proteinExistence type="predicted"/>
<feature type="transmembrane region" description="Helical" evidence="5">
    <location>
        <begin position="404"/>
        <end position="428"/>
    </location>
</feature>
<feature type="transmembrane region" description="Helical" evidence="5">
    <location>
        <begin position="351"/>
        <end position="376"/>
    </location>
</feature>
<feature type="non-terminal residue" evidence="7">
    <location>
        <position position="1"/>
    </location>
</feature>
<dbReference type="PANTHER" id="PTHR45902">
    <property type="entry name" value="LATROPHILIN RECEPTOR-LIKE PROTEIN A"/>
    <property type="match status" value="1"/>
</dbReference>
<evidence type="ECO:0000313" key="7">
    <source>
        <dbReference type="EMBL" id="CAH3143035.1"/>
    </source>
</evidence>
<dbReference type="Pfam" id="PF00002">
    <property type="entry name" value="7tm_2"/>
    <property type="match status" value="1"/>
</dbReference>
<evidence type="ECO:0000256" key="5">
    <source>
        <dbReference type="SAM" id="Phobius"/>
    </source>
</evidence>
<dbReference type="CDD" id="cd13952">
    <property type="entry name" value="7tm_classB"/>
    <property type="match status" value="1"/>
</dbReference>